<evidence type="ECO:0000256" key="1">
    <source>
        <dbReference type="ARBA" id="ARBA00004196"/>
    </source>
</evidence>
<keyword evidence="5" id="KW-0732">Signal</keyword>
<dbReference type="Gene3D" id="2.40.420.20">
    <property type="match status" value="1"/>
</dbReference>
<dbReference type="Proteomes" id="UP001549106">
    <property type="component" value="Unassembled WGS sequence"/>
</dbReference>
<evidence type="ECO:0000313" key="7">
    <source>
        <dbReference type="Proteomes" id="UP001549106"/>
    </source>
</evidence>
<evidence type="ECO:0000256" key="4">
    <source>
        <dbReference type="SAM" id="Coils"/>
    </source>
</evidence>
<feature type="signal peptide" evidence="5">
    <location>
        <begin position="1"/>
        <end position="24"/>
    </location>
</feature>
<proteinExistence type="inferred from homology"/>
<keyword evidence="7" id="KW-1185">Reference proteome</keyword>
<evidence type="ECO:0000256" key="2">
    <source>
        <dbReference type="ARBA" id="ARBA00009477"/>
    </source>
</evidence>
<dbReference type="Gene3D" id="2.40.30.170">
    <property type="match status" value="1"/>
</dbReference>
<dbReference type="InterPro" id="IPR006143">
    <property type="entry name" value="RND_pump_MFP"/>
</dbReference>
<feature type="coiled-coil region" evidence="4">
    <location>
        <begin position="332"/>
        <end position="380"/>
    </location>
</feature>
<dbReference type="InterPro" id="IPR050465">
    <property type="entry name" value="UPF0194_transport"/>
</dbReference>
<dbReference type="EMBL" id="JBEPMJ010000003">
    <property type="protein sequence ID" value="MET3749487.1"/>
    <property type="molecule type" value="Genomic_DNA"/>
</dbReference>
<protein>
    <submittedName>
        <fullName evidence="6">RND family efflux transporter MFP subunit</fullName>
    </submittedName>
</protein>
<dbReference type="Gene3D" id="1.10.287.470">
    <property type="entry name" value="Helix hairpin bin"/>
    <property type="match status" value="1"/>
</dbReference>
<comment type="caution">
    <text evidence="6">The sequence shown here is derived from an EMBL/GenBank/DDBJ whole genome shotgun (WGS) entry which is preliminary data.</text>
</comment>
<dbReference type="RefSeq" id="WP_257464041.1">
    <property type="nucleotide sequence ID" value="NZ_JANJZT010000003.1"/>
</dbReference>
<organism evidence="6 7">
    <name type="scientific">Blautia caecimuris</name>
    <dbReference type="NCBI Taxonomy" id="1796615"/>
    <lineage>
        <taxon>Bacteria</taxon>
        <taxon>Bacillati</taxon>
        <taxon>Bacillota</taxon>
        <taxon>Clostridia</taxon>
        <taxon>Lachnospirales</taxon>
        <taxon>Lachnospiraceae</taxon>
        <taxon>Blautia</taxon>
    </lineage>
</organism>
<name>A0ABV2M252_9FIRM</name>
<comment type="subcellular location">
    <subcellularLocation>
        <location evidence="1">Cell envelope</location>
    </subcellularLocation>
</comment>
<dbReference type="SUPFAM" id="SSF111369">
    <property type="entry name" value="HlyD-like secretion proteins"/>
    <property type="match status" value="1"/>
</dbReference>
<evidence type="ECO:0000256" key="5">
    <source>
        <dbReference type="SAM" id="SignalP"/>
    </source>
</evidence>
<feature type="coiled-coil region" evidence="4">
    <location>
        <begin position="97"/>
        <end position="283"/>
    </location>
</feature>
<accession>A0ABV2M252</accession>
<keyword evidence="3 4" id="KW-0175">Coiled coil</keyword>
<evidence type="ECO:0000256" key="3">
    <source>
        <dbReference type="ARBA" id="ARBA00023054"/>
    </source>
</evidence>
<evidence type="ECO:0000313" key="6">
    <source>
        <dbReference type="EMBL" id="MET3749487.1"/>
    </source>
</evidence>
<comment type="similarity">
    <text evidence="2">Belongs to the membrane fusion protein (MFP) (TC 8.A.1) family.</text>
</comment>
<feature type="chain" id="PRO_5047261826" evidence="5">
    <location>
        <begin position="25"/>
        <end position="588"/>
    </location>
</feature>
<gene>
    <name evidence="6" type="ORF">ABID24_000714</name>
</gene>
<dbReference type="PANTHER" id="PTHR32347">
    <property type="entry name" value="EFFLUX SYSTEM COMPONENT YKNX-RELATED"/>
    <property type="match status" value="1"/>
</dbReference>
<dbReference type="Gene3D" id="2.40.50.100">
    <property type="match status" value="1"/>
</dbReference>
<reference evidence="6 7" key="1">
    <citation type="submission" date="2024-06" db="EMBL/GenBank/DDBJ databases">
        <title>Genomic Encyclopedia of Type Strains, Phase IV (KMG-IV): sequencing the most valuable type-strain genomes for metagenomic binning, comparative biology and taxonomic classification.</title>
        <authorList>
            <person name="Goeker M."/>
        </authorList>
    </citation>
    <scope>NUCLEOTIDE SEQUENCE [LARGE SCALE GENOMIC DNA]</scope>
    <source>
        <strain evidence="6 7">DSM 29492</strain>
    </source>
</reference>
<sequence>MKKPKKKLVIGVGAVAVVAAGAIAVLGNPGKEGETLPKVEVVEAVTGDVQQTVEASGTVVSEEEKTYFSPANAKVDEVSFKEGETVKAGTKLVEFNMKDLEREEKKAELNVKSGKLDMQNTLNKSDKAVKKQKDAQGNVASLEQQVAAQKNYVASLKSQLAQVTADAQAQAAAEAARKAEEARKAQEKKQQEIQRQYEEAVRIYESETLPAYQNRLNELNSAANQALTVYNQAENTYQMAFTAWSADQSPENTEALSQAEADRSNAQVEYQNAQAVYEDYKTQMPPAPLLSDFTGASDLVTDGTGSDFSDTPSGDISGGTVSVDTSGIEIALEQASSDLAELQSELASQEAIAEADPNAVTKEEKEKMKITNNLSELEKMSAKELVESAKKGVTADFNGVISKVTVVEGSTVTQGTELFTLQNTDKVDVDVNISKYDYDKIQENQKAEITLAGKKYEGTVTSVSHIATQNEKGASLISARVRIDDPDENVFLGVDAKVTIQADKAEDVLVLPAEVVNIGKQGSFCYVLEDGVIAKKNIETGLSSDDYIEVTEGIEEGDTVIRDIGTLQEGMPAEAMASGDAAVTGEGA</sequence>
<dbReference type="NCBIfam" id="TIGR01730">
    <property type="entry name" value="RND_mfp"/>
    <property type="match status" value="1"/>
</dbReference>